<reference evidence="7 8" key="1">
    <citation type="submission" date="2020-11" db="EMBL/GenBank/DDBJ databases">
        <title>A novel isolate from a Black sea contaminated sediment with potential to produce alkanes: Plantactinospora alkalitolerans sp. nov.</title>
        <authorList>
            <person name="Carro L."/>
            <person name="Veyisoglu A."/>
            <person name="Guven K."/>
            <person name="Schumann P."/>
            <person name="Klenk H.-P."/>
            <person name="Sahin N."/>
        </authorList>
    </citation>
    <scope>NUCLEOTIDE SEQUENCE [LARGE SCALE GENOMIC DNA]</scope>
    <source>
        <strain evidence="7 8">S1510</strain>
    </source>
</reference>
<dbReference type="Gene3D" id="3.40.50.300">
    <property type="entry name" value="P-loop containing nucleotide triphosphate hydrolases"/>
    <property type="match status" value="1"/>
</dbReference>
<protein>
    <submittedName>
        <fullName evidence="7">ABC transporter ATP-binding protein</fullName>
    </submittedName>
</protein>
<dbReference type="EMBL" id="JADPUN010000210">
    <property type="protein sequence ID" value="MBF9131834.1"/>
    <property type="molecule type" value="Genomic_DNA"/>
</dbReference>
<evidence type="ECO:0000313" key="8">
    <source>
        <dbReference type="Proteomes" id="UP000638560"/>
    </source>
</evidence>
<dbReference type="PANTHER" id="PTHR43553">
    <property type="entry name" value="HEAVY METAL TRANSPORTER"/>
    <property type="match status" value="1"/>
</dbReference>
<dbReference type="InterPro" id="IPR003439">
    <property type="entry name" value="ABC_transporter-like_ATP-bd"/>
</dbReference>
<evidence type="ECO:0000256" key="2">
    <source>
        <dbReference type="ARBA" id="ARBA00022448"/>
    </source>
</evidence>
<feature type="domain" description="ABC transporter" evidence="6">
    <location>
        <begin position="4"/>
        <end position="91"/>
    </location>
</feature>
<evidence type="ECO:0000313" key="7">
    <source>
        <dbReference type="EMBL" id="MBF9131834.1"/>
    </source>
</evidence>
<dbReference type="SUPFAM" id="SSF52540">
    <property type="entry name" value="P-loop containing nucleoside triphosphate hydrolases"/>
    <property type="match status" value="1"/>
</dbReference>
<evidence type="ECO:0000256" key="1">
    <source>
        <dbReference type="ARBA" id="ARBA00005417"/>
    </source>
</evidence>
<gene>
    <name evidence="7" type="ORF">I0C86_23125</name>
</gene>
<dbReference type="GO" id="GO:0005524">
    <property type="term" value="F:ATP binding"/>
    <property type="evidence" value="ECO:0007669"/>
    <property type="project" value="UniProtKB-KW"/>
</dbReference>
<keyword evidence="2" id="KW-0813">Transport</keyword>
<evidence type="ECO:0000256" key="4">
    <source>
        <dbReference type="ARBA" id="ARBA00022840"/>
    </source>
</evidence>
<organism evidence="7 8">
    <name type="scientific">Plantactinospora alkalitolerans</name>
    <dbReference type="NCBI Taxonomy" id="2789879"/>
    <lineage>
        <taxon>Bacteria</taxon>
        <taxon>Bacillati</taxon>
        <taxon>Actinomycetota</taxon>
        <taxon>Actinomycetes</taxon>
        <taxon>Micromonosporales</taxon>
        <taxon>Micromonosporaceae</taxon>
        <taxon>Plantactinospora</taxon>
    </lineage>
</organism>
<evidence type="ECO:0000256" key="3">
    <source>
        <dbReference type="ARBA" id="ARBA00022741"/>
    </source>
</evidence>
<feature type="region of interest" description="Disordered" evidence="5">
    <location>
        <begin position="137"/>
        <end position="172"/>
    </location>
</feature>
<feature type="non-terminal residue" evidence="7">
    <location>
        <position position="1"/>
    </location>
</feature>
<dbReference type="Proteomes" id="UP000638560">
    <property type="component" value="Unassembled WGS sequence"/>
</dbReference>
<comment type="similarity">
    <text evidence="1">Belongs to the ABC transporter superfamily.</text>
</comment>
<keyword evidence="4 7" id="KW-0067">ATP-binding</keyword>
<feature type="compositionally biased region" description="Low complexity" evidence="5">
    <location>
        <begin position="161"/>
        <end position="172"/>
    </location>
</feature>
<dbReference type="PANTHER" id="PTHR43553:SF25">
    <property type="entry name" value="ABC-TYPE COBALT TRANSPORT SYSTEM, ATPASE COMPONENT"/>
    <property type="match status" value="1"/>
</dbReference>
<evidence type="ECO:0000259" key="6">
    <source>
        <dbReference type="Pfam" id="PF00005"/>
    </source>
</evidence>
<comment type="caution">
    <text evidence="7">The sequence shown here is derived from an EMBL/GenBank/DDBJ whole genome shotgun (WGS) entry which is preliminary data.</text>
</comment>
<sequence length="172" mass="18103">VLATRIGSVFQDPEHQFVSNTVFDELALGPRRTGQPEAAVKSTVGELLDRLRLDQLAGANPYTLSGGQARRLSVATALATAPRLVILDEPTFGQDRRTWIELVDLLAGLRDAGHGIVTVTHDADFVAALADRTVSLGARSGPATERSGPATDHSRPATDHSGSSDGSARRAG</sequence>
<dbReference type="InterPro" id="IPR027417">
    <property type="entry name" value="P-loop_NTPase"/>
</dbReference>
<dbReference type="InterPro" id="IPR015856">
    <property type="entry name" value="ABC_transpr_CbiO/EcfA_su"/>
</dbReference>
<keyword evidence="3" id="KW-0547">Nucleotide-binding</keyword>
<evidence type="ECO:0000256" key="5">
    <source>
        <dbReference type="SAM" id="MobiDB-lite"/>
    </source>
</evidence>
<accession>A0ABS0H0G7</accession>
<proteinExistence type="inferred from homology"/>
<dbReference type="Pfam" id="PF00005">
    <property type="entry name" value="ABC_tran"/>
    <property type="match status" value="1"/>
</dbReference>
<keyword evidence="8" id="KW-1185">Reference proteome</keyword>
<dbReference type="CDD" id="cd03225">
    <property type="entry name" value="ABC_cobalt_CbiO_domain1"/>
    <property type="match status" value="1"/>
</dbReference>
<dbReference type="InterPro" id="IPR050095">
    <property type="entry name" value="ECF_ABC_transporter_ATP-bd"/>
</dbReference>
<dbReference type="RefSeq" id="WP_196203376.1">
    <property type="nucleotide sequence ID" value="NZ_JADPUN010000210.1"/>
</dbReference>
<name>A0ABS0H0G7_9ACTN</name>